<feature type="transmembrane region" description="Helical" evidence="8">
    <location>
        <begin position="392"/>
        <end position="412"/>
    </location>
</feature>
<feature type="transmembrane region" description="Helical" evidence="8">
    <location>
        <begin position="537"/>
        <end position="555"/>
    </location>
</feature>
<keyword evidence="11" id="KW-1185">Reference proteome</keyword>
<organism evidence="10 11">
    <name type="scientific">Streptomyces oryzae</name>
    <dbReference type="NCBI Taxonomy" id="1434886"/>
    <lineage>
        <taxon>Bacteria</taxon>
        <taxon>Bacillati</taxon>
        <taxon>Actinomycetota</taxon>
        <taxon>Actinomycetes</taxon>
        <taxon>Kitasatosporales</taxon>
        <taxon>Streptomycetaceae</taxon>
        <taxon>Streptomyces</taxon>
    </lineage>
</organism>
<comment type="similarity">
    <text evidence="2">Belongs to the resistance-nodulation-cell division (RND) (TC 2.A.6) family. MmpL subfamily.</text>
</comment>
<dbReference type="RefSeq" id="WP_209240805.1">
    <property type="nucleotide sequence ID" value="NZ_JADKMA010000091.1"/>
</dbReference>
<feature type="transmembrane region" description="Helical" evidence="8">
    <location>
        <begin position="201"/>
        <end position="219"/>
    </location>
</feature>
<evidence type="ECO:0000256" key="3">
    <source>
        <dbReference type="ARBA" id="ARBA00022475"/>
    </source>
</evidence>
<dbReference type="InterPro" id="IPR004869">
    <property type="entry name" value="MMPL_dom"/>
</dbReference>
<feature type="transmembrane region" description="Helical" evidence="8">
    <location>
        <begin position="30"/>
        <end position="51"/>
    </location>
</feature>
<dbReference type="PANTHER" id="PTHR33406:SF6">
    <property type="entry name" value="MEMBRANE PROTEIN YDGH-RELATED"/>
    <property type="match status" value="1"/>
</dbReference>
<feature type="transmembrane region" description="Helical" evidence="8">
    <location>
        <begin position="667"/>
        <end position="688"/>
    </location>
</feature>
<name>A0ABS3XEH8_9ACTN</name>
<evidence type="ECO:0000256" key="6">
    <source>
        <dbReference type="ARBA" id="ARBA00023136"/>
    </source>
</evidence>
<feature type="transmembrane region" description="Helical" evidence="8">
    <location>
        <begin position="595"/>
        <end position="614"/>
    </location>
</feature>
<comment type="subcellular location">
    <subcellularLocation>
        <location evidence="1">Cell membrane</location>
        <topology evidence="1">Multi-pass membrane protein</topology>
    </subcellularLocation>
</comment>
<keyword evidence="6 8" id="KW-0472">Membrane</keyword>
<evidence type="ECO:0000256" key="4">
    <source>
        <dbReference type="ARBA" id="ARBA00022692"/>
    </source>
</evidence>
<accession>A0ABS3XEH8</accession>
<dbReference type="EMBL" id="JADKMA010000091">
    <property type="protein sequence ID" value="MBO8193689.1"/>
    <property type="molecule type" value="Genomic_DNA"/>
</dbReference>
<feature type="domain" description="SSD" evidence="9">
    <location>
        <begin position="237"/>
        <end position="356"/>
    </location>
</feature>
<comment type="caution">
    <text evidence="10">The sequence shown here is derived from an EMBL/GenBank/DDBJ whole genome shotgun (WGS) entry which is preliminary data.</text>
</comment>
<feature type="transmembrane region" description="Helical" evidence="8">
    <location>
        <begin position="562"/>
        <end position="583"/>
    </location>
</feature>
<evidence type="ECO:0000313" key="10">
    <source>
        <dbReference type="EMBL" id="MBO8193689.1"/>
    </source>
</evidence>
<reference evidence="10 11" key="1">
    <citation type="submission" date="2020-11" db="EMBL/GenBank/DDBJ databases">
        <title>Streptomyces spirodelae sp. nov., isolated from duckweed.</title>
        <authorList>
            <person name="Saimee Y."/>
            <person name="Duangmal K."/>
        </authorList>
    </citation>
    <scope>NUCLEOTIDE SEQUENCE [LARGE SCALE GENOMIC DNA]</scope>
    <source>
        <strain evidence="10 11">S16-07</strain>
    </source>
</reference>
<feature type="transmembrane region" description="Helical" evidence="8">
    <location>
        <begin position="298"/>
        <end position="323"/>
    </location>
</feature>
<keyword evidence="3" id="KW-1003">Cell membrane</keyword>
<dbReference type="Pfam" id="PF03176">
    <property type="entry name" value="MMPL"/>
    <property type="match status" value="2"/>
</dbReference>
<evidence type="ECO:0000259" key="9">
    <source>
        <dbReference type="PROSITE" id="PS50156"/>
    </source>
</evidence>
<dbReference type="Proteomes" id="UP001519064">
    <property type="component" value="Unassembled WGS sequence"/>
</dbReference>
<dbReference type="PROSITE" id="PS50156">
    <property type="entry name" value="SSD"/>
    <property type="match status" value="1"/>
</dbReference>
<evidence type="ECO:0000256" key="2">
    <source>
        <dbReference type="ARBA" id="ARBA00010157"/>
    </source>
</evidence>
<evidence type="ECO:0000256" key="1">
    <source>
        <dbReference type="ARBA" id="ARBA00004651"/>
    </source>
</evidence>
<keyword evidence="4 8" id="KW-0812">Transmembrane</keyword>
<proteinExistence type="inferred from homology"/>
<evidence type="ECO:0000256" key="5">
    <source>
        <dbReference type="ARBA" id="ARBA00022989"/>
    </source>
</evidence>
<sequence>MGPATHVTERAATPTPPPGGRAPAGSRRRAIPWAVIALWIVALALAAPFAGKLMDVTRDKPTDYLPGSADSTRVQHLVEQLPGGGTSALLLVHHRDGGLTAADRELARDQVRQVAADYSLAGEKTGALPRTIPSKDGKTLLTAFSLTGMGDEDVRDEAVHHIRDRIIGDRAGDGRDGLTVELGGPGAMAADSSAIFESADATLMLGTAVVVALLLILTYRSPVLWLIPLLVVGAAALAARALVYGLVQAFDLTATSMNTSVMTVLIFGAGTDYALLLVSRYREELRRHERPFDAMTAALRGCGPAVLASSGTVAAGLLCLLVADMNSVNALGPVGAVGVVCALAAMMTLLPALLVLLGRRLFWPLIPAYGSASPLRRTLFSFMGSSAGRRPVTVLLGGVLLLGALCLGNFAMPGDLREQDTFTEKPESVSAQETVQQAFPRSSSQPLTVLARSSAAGDVERTVRGTEGVVRVEKGRSGGGWTEFSAYAKDAPESAGEQATIHRLRGELDGPAGAEALVGGQSAQQLDMQETTADDRMRVIPLVLAAVLVILVALLRSLVAPLVLTVAVVASWGAALGLGGLVFEPVLGFEGLDPGIPLMTFVFLVALGVDYGIFLMHRTREESLRGMPVTEAALVALRTTGGVIASAGIVLAATFCVLATLPMVLMAQMGLVIAVGVLLDTFLVRTYLVTSAAQLLKRWMWWPGRLFRAGSRGGTGAEGARRE</sequence>
<protein>
    <submittedName>
        <fullName evidence="10">MMPL family transporter</fullName>
    </submittedName>
</protein>
<keyword evidence="5 8" id="KW-1133">Transmembrane helix</keyword>
<gene>
    <name evidence="10" type="ORF">ITI46_18770</name>
</gene>
<dbReference type="SUPFAM" id="SSF82866">
    <property type="entry name" value="Multidrug efflux transporter AcrB transmembrane domain"/>
    <property type="match status" value="2"/>
</dbReference>
<feature type="transmembrane region" description="Helical" evidence="8">
    <location>
        <begin position="335"/>
        <end position="357"/>
    </location>
</feature>
<feature type="transmembrane region" description="Helical" evidence="8">
    <location>
        <begin position="226"/>
        <end position="247"/>
    </location>
</feature>
<evidence type="ECO:0000313" key="11">
    <source>
        <dbReference type="Proteomes" id="UP001519064"/>
    </source>
</evidence>
<dbReference type="Gene3D" id="1.20.1640.10">
    <property type="entry name" value="Multidrug efflux transporter AcrB transmembrane domain"/>
    <property type="match status" value="2"/>
</dbReference>
<feature type="transmembrane region" description="Helical" evidence="8">
    <location>
        <begin position="259"/>
        <end position="278"/>
    </location>
</feature>
<evidence type="ECO:0000256" key="7">
    <source>
        <dbReference type="SAM" id="MobiDB-lite"/>
    </source>
</evidence>
<feature type="region of interest" description="Disordered" evidence="7">
    <location>
        <begin position="1"/>
        <end position="26"/>
    </location>
</feature>
<feature type="transmembrane region" description="Helical" evidence="8">
    <location>
        <begin position="635"/>
        <end position="661"/>
    </location>
</feature>
<dbReference type="InterPro" id="IPR000731">
    <property type="entry name" value="SSD"/>
</dbReference>
<dbReference type="InterPro" id="IPR050545">
    <property type="entry name" value="Mycobact_MmpL"/>
</dbReference>
<evidence type="ECO:0000256" key="8">
    <source>
        <dbReference type="SAM" id="Phobius"/>
    </source>
</evidence>
<dbReference type="PANTHER" id="PTHR33406">
    <property type="entry name" value="MEMBRANE PROTEIN MJ1562-RELATED"/>
    <property type="match status" value="1"/>
</dbReference>